<sequence>MRCCSCGNIHDTVAGGEVIRAALSKYPSIKGVCADARYRKTFKGYTEKLGLKVDISERIKAGWKIPPKRWRVERTFGWMNGSRRLSKDYEITKLSAENMTIISHLATLLRRS</sequence>
<evidence type="ECO:0000313" key="2">
    <source>
        <dbReference type="EMBL" id="RJG22942.1"/>
    </source>
</evidence>
<organism evidence="2 3">
    <name type="scientific">Paenibacillus thiaminolyticus</name>
    <name type="common">Bacillus thiaminolyticus</name>
    <dbReference type="NCBI Taxonomy" id="49283"/>
    <lineage>
        <taxon>Bacteria</taxon>
        <taxon>Bacillati</taxon>
        <taxon>Bacillota</taxon>
        <taxon>Bacilli</taxon>
        <taxon>Bacillales</taxon>
        <taxon>Paenibacillaceae</taxon>
        <taxon>Paenibacillus</taxon>
    </lineage>
</organism>
<comment type="caution">
    <text evidence="2">The sequence shown here is derived from an EMBL/GenBank/DDBJ whole genome shotgun (WGS) entry which is preliminary data.</text>
</comment>
<dbReference type="PANTHER" id="PTHR30007:SF0">
    <property type="entry name" value="TRANSPOSASE"/>
    <property type="match status" value="1"/>
</dbReference>
<evidence type="ECO:0000259" key="1">
    <source>
        <dbReference type="Pfam" id="PF13586"/>
    </source>
</evidence>
<dbReference type="Pfam" id="PF13586">
    <property type="entry name" value="DDE_Tnp_1_2"/>
    <property type="match status" value="1"/>
</dbReference>
<accession>A0A3A3GIH7</accession>
<name>A0A3A3GIH7_PANTH</name>
<dbReference type="Proteomes" id="UP000266177">
    <property type="component" value="Unassembled WGS sequence"/>
</dbReference>
<dbReference type="AlphaFoldDB" id="A0A3A3GIH7"/>
<evidence type="ECO:0000313" key="3">
    <source>
        <dbReference type="Proteomes" id="UP000266177"/>
    </source>
</evidence>
<dbReference type="RefSeq" id="WP_119794462.1">
    <property type="nucleotide sequence ID" value="NZ_QYZD01000013.1"/>
</dbReference>
<protein>
    <recommendedName>
        <fullName evidence="1">Transposase DDE domain-containing protein</fullName>
    </recommendedName>
</protein>
<feature type="domain" description="Transposase DDE" evidence="1">
    <location>
        <begin position="61"/>
        <end position="105"/>
    </location>
</feature>
<gene>
    <name evidence="2" type="ORF">DQX05_15460</name>
</gene>
<dbReference type="PANTHER" id="PTHR30007">
    <property type="entry name" value="PHP DOMAIN PROTEIN"/>
    <property type="match status" value="1"/>
</dbReference>
<dbReference type="InterPro" id="IPR025668">
    <property type="entry name" value="Tnp_DDE_dom"/>
</dbReference>
<proteinExistence type="predicted"/>
<dbReference type="OrthoDB" id="192297at2"/>
<reference evidence="2 3" key="1">
    <citation type="submission" date="2018-09" db="EMBL/GenBank/DDBJ databases">
        <title>Paenibacillus SK2017-BO5.</title>
        <authorList>
            <person name="Piskunova J.V."/>
            <person name="Dubiley S.A."/>
            <person name="Severinov K.V."/>
        </authorList>
    </citation>
    <scope>NUCLEOTIDE SEQUENCE [LARGE SCALE GENOMIC DNA]</scope>
    <source>
        <strain evidence="2 3">BO5</strain>
    </source>
</reference>
<dbReference type="EMBL" id="QYZD01000013">
    <property type="protein sequence ID" value="RJG22942.1"/>
    <property type="molecule type" value="Genomic_DNA"/>
</dbReference>